<proteinExistence type="predicted"/>
<dbReference type="PANTHER" id="PTHR31025:SF27">
    <property type="entry name" value="SI:CH211-193K19.2-RELATED"/>
    <property type="match status" value="1"/>
</dbReference>
<dbReference type="EMBL" id="JASDAP010000011">
    <property type="protein sequence ID" value="KAK1893643.1"/>
    <property type="molecule type" value="Genomic_DNA"/>
</dbReference>
<reference evidence="1" key="1">
    <citation type="submission" date="2023-04" db="EMBL/GenBank/DDBJ databases">
        <title>Chromosome-level genome of Chaenocephalus aceratus.</title>
        <authorList>
            <person name="Park H."/>
        </authorList>
    </citation>
    <scope>NUCLEOTIDE SEQUENCE</scope>
    <source>
        <strain evidence="1">DE</strain>
        <tissue evidence="1">Muscle</tissue>
    </source>
</reference>
<accession>A0AAD9F5J9</accession>
<organism evidence="1 2">
    <name type="scientific">Dissostichus eleginoides</name>
    <name type="common">Patagonian toothfish</name>
    <name type="synonym">Dissostichus amissus</name>
    <dbReference type="NCBI Taxonomy" id="100907"/>
    <lineage>
        <taxon>Eukaryota</taxon>
        <taxon>Metazoa</taxon>
        <taxon>Chordata</taxon>
        <taxon>Craniata</taxon>
        <taxon>Vertebrata</taxon>
        <taxon>Euteleostomi</taxon>
        <taxon>Actinopterygii</taxon>
        <taxon>Neopterygii</taxon>
        <taxon>Teleostei</taxon>
        <taxon>Neoteleostei</taxon>
        <taxon>Acanthomorphata</taxon>
        <taxon>Eupercaria</taxon>
        <taxon>Perciformes</taxon>
        <taxon>Notothenioidei</taxon>
        <taxon>Nototheniidae</taxon>
        <taxon>Dissostichus</taxon>
    </lineage>
</organism>
<sequence>MAGRVTFRVLFGGEDDARKLTIESGIPRTVEDLALKIKTFFQVTEQFRLQYKDKDMDDQFMNLLSISELEDKGTLKVVYILNETTRSAPLTEDAFCTIPGTPSNASSSSQEPNYSDSYASNDTIILSSPETRSCSWPKPFVVPRFSSCAKIMLQTGNDEFKAHRTFLSPTPKVRSDILEGLAEEIIKYTAYPRDEQLEEVAKALTQSHPCLLEKATQTGYCGWKHYLKIKMMNFRTKLSRAGHPEVAINSLKNKRMVKQETGGVERVALLTEVKKKKKDEAVIKEKMQRTFSLRRQEILQEPKIPEFLNKWPALFDVSEINLEFMRLTTIFFYNVVYKDNAIPVFLLYHTL</sequence>
<dbReference type="PANTHER" id="PTHR31025">
    <property type="entry name" value="SI:CH211-196P9.1-RELATED"/>
    <property type="match status" value="1"/>
</dbReference>
<name>A0AAD9F5J9_DISEL</name>
<keyword evidence="2" id="KW-1185">Reference proteome</keyword>
<comment type="caution">
    <text evidence="1">The sequence shown here is derived from an EMBL/GenBank/DDBJ whole genome shotgun (WGS) entry which is preliminary data.</text>
</comment>
<dbReference type="AlphaFoldDB" id="A0AAD9F5J9"/>
<protein>
    <submittedName>
        <fullName evidence="1">Sterile alpha motif domain containing protein 3</fullName>
    </submittedName>
</protein>
<evidence type="ECO:0000313" key="2">
    <source>
        <dbReference type="Proteomes" id="UP001228049"/>
    </source>
</evidence>
<gene>
    <name evidence="1" type="ORF">KUDE01_019106</name>
</gene>
<evidence type="ECO:0000313" key="1">
    <source>
        <dbReference type="EMBL" id="KAK1893643.1"/>
    </source>
</evidence>
<dbReference type="Proteomes" id="UP001228049">
    <property type="component" value="Unassembled WGS sequence"/>
</dbReference>